<accession>A0A0Q2XPD4</accession>
<gene>
    <name evidence="9" type="ORF">A3L14_05705</name>
    <name evidence="10" type="ORF">AMR53_02710</name>
    <name evidence="11" type="ORF">SAMN05216170_0814</name>
</gene>
<evidence type="ECO:0000313" key="11">
    <source>
        <dbReference type="EMBL" id="SEV91191.1"/>
    </source>
</evidence>
<protein>
    <submittedName>
        <fullName evidence="10">Transporter</fullName>
    </submittedName>
</protein>
<dbReference type="Proteomes" id="UP000250136">
    <property type="component" value="Chromosome"/>
</dbReference>
<keyword evidence="7 8" id="KW-0472">Membrane</keyword>
<dbReference type="Gene3D" id="1.20.1530.20">
    <property type="match status" value="1"/>
</dbReference>
<keyword evidence="5 8" id="KW-0812">Transmembrane</keyword>
<evidence type="ECO:0000256" key="8">
    <source>
        <dbReference type="SAM" id="Phobius"/>
    </source>
</evidence>
<keyword evidence="4" id="KW-1003">Cell membrane</keyword>
<dbReference type="GO" id="GO:0005886">
    <property type="term" value="C:plasma membrane"/>
    <property type="evidence" value="ECO:0007669"/>
    <property type="project" value="UniProtKB-SubCell"/>
</dbReference>
<feature type="transmembrane region" description="Helical" evidence="8">
    <location>
        <begin position="269"/>
        <end position="291"/>
    </location>
</feature>
<dbReference type="PANTHER" id="PTHR36838:SF3">
    <property type="entry name" value="TRANSPORTER AUXIN EFFLUX CARRIER EC FAMILY"/>
    <property type="match status" value="1"/>
</dbReference>
<dbReference type="Proteomes" id="UP000182125">
    <property type="component" value="Unassembled WGS sequence"/>
</dbReference>
<evidence type="ECO:0000256" key="6">
    <source>
        <dbReference type="ARBA" id="ARBA00022989"/>
    </source>
</evidence>
<sequence>MDVYQMLALIALGYVLKRLIKDERPFHWLNLFSTRILLTLFVFGNVASKDLGYLLSIRLVFLYVLLVIGLSLGLSYIYARRFVGDENWAGALMILSAYPNTAAMGFPIASLFLSDITPAILYSTTNSLIVLPLATFIAAHYSSGKASVKNSLIKALKFPPTAANLLAIALVLLGIRLPEWILEPAKAVGWWSIPLLLIYFGSIINLREFRWSHLLEVGLFRSLIPFIFVFLTLRGTGDVYYAVLVEASMPPAIMANVILAHYGLKAEEAIGVTVVLTLLVLAFFLAFSALAGP</sequence>
<dbReference type="Pfam" id="PF03547">
    <property type="entry name" value="Mem_trans"/>
    <property type="match status" value="1"/>
</dbReference>
<dbReference type="EMBL" id="LIXN01000003">
    <property type="protein sequence ID" value="KQH83148.1"/>
    <property type="molecule type" value="Genomic_DNA"/>
</dbReference>
<evidence type="ECO:0000256" key="7">
    <source>
        <dbReference type="ARBA" id="ARBA00023136"/>
    </source>
</evidence>
<feature type="transmembrane region" description="Helical" evidence="8">
    <location>
        <begin position="26"/>
        <end position="47"/>
    </location>
</feature>
<reference evidence="9 14" key="2">
    <citation type="submission" date="2016-04" db="EMBL/GenBank/DDBJ databases">
        <title>Complete genome sequence of Thermococcus thioreducens type strain OGL-20P.</title>
        <authorList>
            <person name="Oger P.M."/>
        </authorList>
    </citation>
    <scope>NUCLEOTIDE SEQUENCE [LARGE SCALE GENOMIC DNA]</scope>
    <source>
        <strain evidence="9 14">OGL-20P</strain>
    </source>
</reference>
<name>A0A0Q2XPD4_9EURY</name>
<reference evidence="11 13" key="3">
    <citation type="submission" date="2016-10" db="EMBL/GenBank/DDBJ databases">
        <authorList>
            <person name="de Groot N.N."/>
        </authorList>
    </citation>
    <scope>NUCLEOTIDE SEQUENCE [LARGE SCALE GENOMIC DNA]</scope>
    <source>
        <strain evidence="11 13">OGL-20</strain>
    </source>
</reference>
<feature type="transmembrane region" description="Helical" evidence="8">
    <location>
        <begin position="91"/>
        <end position="113"/>
    </location>
</feature>
<evidence type="ECO:0000256" key="5">
    <source>
        <dbReference type="ARBA" id="ARBA00022692"/>
    </source>
</evidence>
<feature type="transmembrane region" description="Helical" evidence="8">
    <location>
        <begin position="59"/>
        <end position="79"/>
    </location>
</feature>
<evidence type="ECO:0000256" key="2">
    <source>
        <dbReference type="ARBA" id="ARBA00010145"/>
    </source>
</evidence>
<evidence type="ECO:0000256" key="1">
    <source>
        <dbReference type="ARBA" id="ARBA00004651"/>
    </source>
</evidence>
<keyword evidence="3" id="KW-0813">Transport</keyword>
<keyword evidence="14" id="KW-1185">Reference proteome</keyword>
<dbReference type="STRING" id="277988.SAMN05216170_0814"/>
<evidence type="ECO:0000313" key="13">
    <source>
        <dbReference type="Proteomes" id="UP000182125"/>
    </source>
</evidence>
<dbReference type="RefSeq" id="WP_055428805.1">
    <property type="nucleotide sequence ID" value="NZ_CP015105.1"/>
</dbReference>
<dbReference type="KEGG" id="ttd:A3L14_05705"/>
<keyword evidence="6 8" id="KW-1133">Transmembrane helix</keyword>
<dbReference type="InterPro" id="IPR004776">
    <property type="entry name" value="Mem_transp_PIN-like"/>
</dbReference>
<feature type="transmembrane region" description="Helical" evidence="8">
    <location>
        <begin position="188"/>
        <end position="206"/>
    </location>
</feature>
<evidence type="ECO:0000256" key="3">
    <source>
        <dbReference type="ARBA" id="ARBA00022448"/>
    </source>
</evidence>
<evidence type="ECO:0000313" key="14">
    <source>
        <dbReference type="Proteomes" id="UP000250136"/>
    </source>
</evidence>
<reference evidence="10 12" key="1">
    <citation type="submission" date="2015-08" db="EMBL/GenBank/DDBJ databases">
        <title>Thermococcus thioreducens DSM 14981 genome sequencing.</title>
        <authorList>
            <person name="Hong S.-J."/>
            <person name="Kim M.-C."/>
            <person name="Shin J.-H."/>
        </authorList>
    </citation>
    <scope>NUCLEOTIDE SEQUENCE [LARGE SCALE GENOMIC DNA]</scope>
    <source>
        <strain evidence="10 12">DSM 14981</strain>
    </source>
</reference>
<dbReference type="Proteomes" id="UP000051862">
    <property type="component" value="Unassembled WGS sequence"/>
</dbReference>
<evidence type="ECO:0000256" key="4">
    <source>
        <dbReference type="ARBA" id="ARBA00022475"/>
    </source>
</evidence>
<dbReference type="InterPro" id="IPR038770">
    <property type="entry name" value="Na+/solute_symporter_sf"/>
</dbReference>
<dbReference type="GeneID" id="33333899"/>
<proteinExistence type="inferred from homology"/>
<comment type="similarity">
    <text evidence="2">Belongs to the auxin efflux carrier (TC 2.A.69) family.</text>
</comment>
<dbReference type="GO" id="GO:0055085">
    <property type="term" value="P:transmembrane transport"/>
    <property type="evidence" value="ECO:0007669"/>
    <property type="project" value="InterPro"/>
</dbReference>
<dbReference type="AlphaFoldDB" id="A0A0Q2XPD4"/>
<dbReference type="PATRIC" id="fig|277988.4.peg.573"/>
<comment type="subcellular location">
    <subcellularLocation>
        <location evidence="1">Cell membrane</location>
        <topology evidence="1">Multi-pass membrane protein</topology>
    </subcellularLocation>
</comment>
<evidence type="ECO:0000313" key="9">
    <source>
        <dbReference type="EMBL" id="ASJ12418.1"/>
    </source>
</evidence>
<dbReference type="EMBL" id="FOIW01000001">
    <property type="protein sequence ID" value="SEV91191.1"/>
    <property type="molecule type" value="Genomic_DNA"/>
</dbReference>
<feature type="transmembrane region" description="Helical" evidence="8">
    <location>
        <begin position="162"/>
        <end position="182"/>
    </location>
</feature>
<dbReference type="OrthoDB" id="85959at2157"/>
<feature type="transmembrane region" description="Helical" evidence="8">
    <location>
        <begin position="239"/>
        <end position="262"/>
    </location>
</feature>
<dbReference type="EMBL" id="CP015105">
    <property type="protein sequence ID" value="ASJ12418.1"/>
    <property type="molecule type" value="Genomic_DNA"/>
</dbReference>
<organism evidence="10 12">
    <name type="scientific">Thermococcus thioreducens</name>
    <dbReference type="NCBI Taxonomy" id="277988"/>
    <lineage>
        <taxon>Archaea</taxon>
        <taxon>Methanobacteriati</taxon>
        <taxon>Methanobacteriota</taxon>
        <taxon>Thermococci</taxon>
        <taxon>Thermococcales</taxon>
        <taxon>Thermococcaceae</taxon>
        <taxon>Thermococcus</taxon>
    </lineage>
</organism>
<dbReference type="PANTHER" id="PTHR36838">
    <property type="entry name" value="AUXIN EFFLUX CARRIER FAMILY PROTEIN"/>
    <property type="match status" value="1"/>
</dbReference>
<feature type="transmembrane region" description="Helical" evidence="8">
    <location>
        <begin position="213"/>
        <end position="233"/>
    </location>
</feature>
<evidence type="ECO:0000313" key="12">
    <source>
        <dbReference type="Proteomes" id="UP000051862"/>
    </source>
</evidence>
<evidence type="ECO:0000313" key="10">
    <source>
        <dbReference type="EMBL" id="KQH83148.1"/>
    </source>
</evidence>
<feature type="transmembrane region" description="Helical" evidence="8">
    <location>
        <begin position="119"/>
        <end position="141"/>
    </location>
</feature>